<proteinExistence type="predicted"/>
<accession>A0A1W0D6W3</accession>
<dbReference type="CDD" id="cd06124">
    <property type="entry name" value="cupin_NimR-like_N"/>
    <property type="match status" value="1"/>
</dbReference>
<evidence type="ECO:0000256" key="4">
    <source>
        <dbReference type="ARBA" id="ARBA00023163"/>
    </source>
</evidence>
<dbReference type="InterPro" id="IPR009057">
    <property type="entry name" value="Homeodomain-like_sf"/>
</dbReference>
<dbReference type="FunFam" id="1.10.10.60:FF:000132">
    <property type="entry name" value="AraC family transcriptional regulator"/>
    <property type="match status" value="1"/>
</dbReference>
<dbReference type="SMART" id="SM00342">
    <property type="entry name" value="HTH_ARAC"/>
    <property type="match status" value="1"/>
</dbReference>
<dbReference type="Pfam" id="PF02311">
    <property type="entry name" value="AraC_binding"/>
    <property type="match status" value="1"/>
</dbReference>
<evidence type="ECO:0000256" key="1">
    <source>
        <dbReference type="ARBA" id="ARBA00022491"/>
    </source>
</evidence>
<organism evidence="6 7">
    <name type="scientific">Chromobacterium haemolyticum</name>
    <dbReference type="NCBI Taxonomy" id="394935"/>
    <lineage>
        <taxon>Bacteria</taxon>
        <taxon>Pseudomonadati</taxon>
        <taxon>Pseudomonadota</taxon>
        <taxon>Betaproteobacteria</taxon>
        <taxon>Neisseriales</taxon>
        <taxon>Chromobacteriaceae</taxon>
        <taxon>Chromobacterium</taxon>
    </lineage>
</organism>
<evidence type="ECO:0000256" key="3">
    <source>
        <dbReference type="ARBA" id="ARBA00023125"/>
    </source>
</evidence>
<comment type="caution">
    <text evidence="6">The sequence shown here is derived from an EMBL/GenBank/DDBJ whole genome shotgun (WGS) entry which is preliminary data.</text>
</comment>
<gene>
    <name evidence="6" type="ORF">B0T45_05135</name>
</gene>
<name>A0A1W0D6W3_9NEIS</name>
<dbReference type="PANTHER" id="PTHR11019">
    <property type="entry name" value="HTH-TYPE TRANSCRIPTIONAL REGULATOR NIMR"/>
    <property type="match status" value="1"/>
</dbReference>
<dbReference type="InterPro" id="IPR003313">
    <property type="entry name" value="AraC-bd"/>
</dbReference>
<dbReference type="GO" id="GO:0003700">
    <property type="term" value="F:DNA-binding transcription factor activity"/>
    <property type="evidence" value="ECO:0007669"/>
    <property type="project" value="InterPro"/>
</dbReference>
<dbReference type="SUPFAM" id="SSF51182">
    <property type="entry name" value="RmlC-like cupins"/>
    <property type="match status" value="1"/>
</dbReference>
<protein>
    <submittedName>
        <fullName evidence="6">AraC family transcriptional regulator</fullName>
    </submittedName>
</protein>
<keyword evidence="3" id="KW-0238">DNA-binding</keyword>
<keyword evidence="2" id="KW-0805">Transcription regulation</keyword>
<dbReference type="AlphaFoldDB" id="A0A1W0D6W3"/>
<dbReference type="Pfam" id="PF12833">
    <property type="entry name" value="HTH_18"/>
    <property type="match status" value="1"/>
</dbReference>
<dbReference type="EMBL" id="MUKV01000004">
    <property type="protein sequence ID" value="OQS42749.1"/>
    <property type="molecule type" value="Genomic_DNA"/>
</dbReference>
<dbReference type="Gene3D" id="1.10.10.60">
    <property type="entry name" value="Homeodomain-like"/>
    <property type="match status" value="1"/>
</dbReference>
<reference evidence="6 7" key="1">
    <citation type="submission" date="2017-02" db="EMBL/GenBank/DDBJ databases">
        <title>Chromobacterium haemolyticum H5244.</title>
        <authorList>
            <person name="Gulvik C.A."/>
        </authorList>
    </citation>
    <scope>NUCLEOTIDE SEQUENCE [LARGE SCALE GENOMIC DNA]</scope>
    <source>
        <strain evidence="6 7">H5244</strain>
    </source>
</reference>
<dbReference type="PANTHER" id="PTHR11019:SF159">
    <property type="entry name" value="TRANSCRIPTIONAL REGULATOR-RELATED"/>
    <property type="match status" value="1"/>
</dbReference>
<keyword evidence="4" id="KW-0804">Transcription</keyword>
<dbReference type="GO" id="GO:0043565">
    <property type="term" value="F:sequence-specific DNA binding"/>
    <property type="evidence" value="ECO:0007669"/>
    <property type="project" value="InterPro"/>
</dbReference>
<dbReference type="Gene3D" id="2.60.120.10">
    <property type="entry name" value="Jelly Rolls"/>
    <property type="match status" value="1"/>
</dbReference>
<evidence type="ECO:0000256" key="2">
    <source>
        <dbReference type="ARBA" id="ARBA00023015"/>
    </source>
</evidence>
<evidence type="ECO:0000313" key="7">
    <source>
        <dbReference type="Proteomes" id="UP000192721"/>
    </source>
</evidence>
<dbReference type="PROSITE" id="PS01124">
    <property type="entry name" value="HTH_ARAC_FAMILY_2"/>
    <property type="match status" value="1"/>
</dbReference>
<keyword evidence="1" id="KW-0678">Repressor</keyword>
<dbReference type="InterPro" id="IPR014710">
    <property type="entry name" value="RmlC-like_jellyroll"/>
</dbReference>
<dbReference type="InterPro" id="IPR018060">
    <property type="entry name" value="HTH_AraC"/>
</dbReference>
<evidence type="ECO:0000313" key="6">
    <source>
        <dbReference type="EMBL" id="OQS42749.1"/>
    </source>
</evidence>
<dbReference type="RefSeq" id="WP_203389673.1">
    <property type="nucleotide sequence ID" value="NZ_LXRL01000020.1"/>
</dbReference>
<dbReference type="InterPro" id="IPR011051">
    <property type="entry name" value="RmlC_Cupin_sf"/>
</dbReference>
<dbReference type="SUPFAM" id="SSF46689">
    <property type="entry name" value="Homeodomain-like"/>
    <property type="match status" value="1"/>
</dbReference>
<sequence length="253" mass="28187">MAIESNAVLPDFAAWSMSKDFPSGHQVGRHQHREGQLIFAVSGVMELSTSDGLWLVPPQRGVWMPPAVEHSMRARGTVSLRTLYIQSPRYLAQLPRHSKAIAISPLMREIIIRLMRTRAIPHDNQKEGRLLDLLIDEIEWSSETALPLPPLGDPRLQRVCSAILANPGDRRGLSEWAELVGASSRTLARLFQQELGVSYLYWRQQVCAMAALPRLGAGEPVTLIASDLGYETPGAFSSMFRRIMNAAPSQYFS</sequence>
<feature type="domain" description="HTH araC/xylS-type" evidence="5">
    <location>
        <begin position="157"/>
        <end position="253"/>
    </location>
</feature>
<evidence type="ECO:0000259" key="5">
    <source>
        <dbReference type="PROSITE" id="PS01124"/>
    </source>
</evidence>
<dbReference type="Proteomes" id="UP000192721">
    <property type="component" value="Unassembled WGS sequence"/>
</dbReference>